<protein>
    <submittedName>
        <fullName evidence="2 3">Uncharacterized protein</fullName>
    </submittedName>
</protein>
<evidence type="ECO:0000256" key="1">
    <source>
        <dbReference type="SAM" id="MobiDB-lite"/>
    </source>
</evidence>
<dbReference type="Proteomes" id="UP000011715">
    <property type="component" value="Unassembled WGS sequence"/>
</dbReference>
<sequence length="77" mass="8221">MDAVLGNLICIVQQLSRKSVGRQSVGAVSGTGVFHTTVSPEGARTGPRPKRSKMEISHLVLHVGADPSRTPTSMHMR</sequence>
<reference evidence="3" key="4">
    <citation type="journal article" date="2015" name="G3 (Bethesda)">
        <title>Genome sequences of three phytopathogenic species of the Magnaporthaceae family of fungi.</title>
        <authorList>
            <person name="Okagaki L.H."/>
            <person name="Nunes C.C."/>
            <person name="Sailsbery J."/>
            <person name="Clay B."/>
            <person name="Brown D."/>
            <person name="John T."/>
            <person name="Oh Y."/>
            <person name="Young N."/>
            <person name="Fitzgerald M."/>
            <person name="Haas B.J."/>
            <person name="Zeng Q."/>
            <person name="Young S."/>
            <person name="Adiconis X."/>
            <person name="Fan L."/>
            <person name="Levin J.Z."/>
            <person name="Mitchell T.K."/>
            <person name="Okubara P.A."/>
            <person name="Farman M.L."/>
            <person name="Kohn L.M."/>
            <person name="Birren B."/>
            <person name="Ma L.-J."/>
            <person name="Dean R.A."/>
        </authorList>
    </citation>
    <scope>NUCLEOTIDE SEQUENCE</scope>
    <source>
        <strain evidence="3">ATCC 64411 / 73-15</strain>
    </source>
</reference>
<gene>
    <name evidence="2" type="ORF">MAPG_07303</name>
</gene>
<proteinExistence type="predicted"/>
<accession>A0A0C4E4B1</accession>
<evidence type="ECO:0000313" key="4">
    <source>
        <dbReference type="Proteomes" id="UP000011715"/>
    </source>
</evidence>
<dbReference type="AlphaFoldDB" id="A0A0C4E4B1"/>
<dbReference type="EnsemblFungi" id="MAPG_07303T0">
    <property type="protein sequence ID" value="MAPG_07303T0"/>
    <property type="gene ID" value="MAPG_07303"/>
</dbReference>
<reference evidence="4" key="1">
    <citation type="submission" date="2010-05" db="EMBL/GenBank/DDBJ databases">
        <title>The genome sequence of Magnaporthe poae strain ATCC 64411.</title>
        <authorList>
            <person name="Ma L.-J."/>
            <person name="Dead R."/>
            <person name="Young S."/>
            <person name="Zeng Q."/>
            <person name="Koehrsen M."/>
            <person name="Alvarado L."/>
            <person name="Berlin A."/>
            <person name="Chapman S.B."/>
            <person name="Chen Z."/>
            <person name="Freedman E."/>
            <person name="Gellesch M."/>
            <person name="Goldberg J."/>
            <person name="Griggs A."/>
            <person name="Gujja S."/>
            <person name="Heilman E.R."/>
            <person name="Heiman D."/>
            <person name="Hepburn T."/>
            <person name="Howarth C."/>
            <person name="Jen D."/>
            <person name="Larson L."/>
            <person name="Mehta T."/>
            <person name="Neiman D."/>
            <person name="Pearson M."/>
            <person name="Roberts A."/>
            <person name="Saif S."/>
            <person name="Shea T."/>
            <person name="Shenoy N."/>
            <person name="Sisk P."/>
            <person name="Stolte C."/>
            <person name="Sykes S."/>
            <person name="Walk T."/>
            <person name="White J."/>
            <person name="Yandava C."/>
            <person name="Haas B."/>
            <person name="Nusbaum C."/>
            <person name="Birren B."/>
        </authorList>
    </citation>
    <scope>NUCLEOTIDE SEQUENCE [LARGE SCALE GENOMIC DNA]</scope>
    <source>
        <strain evidence="4">ATCC 64411 / 73-15</strain>
    </source>
</reference>
<organism evidence="3 4">
    <name type="scientific">Magnaporthiopsis poae (strain ATCC 64411 / 73-15)</name>
    <name type="common">Kentucky bluegrass fungus</name>
    <name type="synonym">Magnaporthe poae</name>
    <dbReference type="NCBI Taxonomy" id="644358"/>
    <lineage>
        <taxon>Eukaryota</taxon>
        <taxon>Fungi</taxon>
        <taxon>Dikarya</taxon>
        <taxon>Ascomycota</taxon>
        <taxon>Pezizomycotina</taxon>
        <taxon>Sordariomycetes</taxon>
        <taxon>Sordariomycetidae</taxon>
        <taxon>Magnaporthales</taxon>
        <taxon>Magnaporthaceae</taxon>
        <taxon>Magnaporthiopsis</taxon>
    </lineage>
</organism>
<keyword evidence="4" id="KW-1185">Reference proteome</keyword>
<evidence type="ECO:0000313" key="3">
    <source>
        <dbReference type="EnsemblFungi" id="MAPG_07303T0"/>
    </source>
</evidence>
<reference evidence="2" key="2">
    <citation type="submission" date="2010-05" db="EMBL/GenBank/DDBJ databases">
        <title>The Genome Sequence of Magnaporthe poae strain ATCC 64411.</title>
        <authorList>
            <consortium name="The Broad Institute Genome Sequencing Platform"/>
            <consortium name="Broad Institute Genome Sequencing Center for Infectious Disease"/>
            <person name="Ma L.-J."/>
            <person name="Dead R."/>
            <person name="Young S."/>
            <person name="Zeng Q."/>
            <person name="Koehrsen M."/>
            <person name="Alvarado L."/>
            <person name="Berlin A."/>
            <person name="Chapman S.B."/>
            <person name="Chen Z."/>
            <person name="Freedman E."/>
            <person name="Gellesch M."/>
            <person name="Goldberg J."/>
            <person name="Griggs A."/>
            <person name="Gujja S."/>
            <person name="Heilman E.R."/>
            <person name="Heiman D."/>
            <person name="Hepburn T."/>
            <person name="Howarth C."/>
            <person name="Jen D."/>
            <person name="Larson L."/>
            <person name="Mehta T."/>
            <person name="Neiman D."/>
            <person name="Pearson M."/>
            <person name="Roberts A."/>
            <person name="Saif S."/>
            <person name="Shea T."/>
            <person name="Shenoy N."/>
            <person name="Sisk P."/>
            <person name="Stolte C."/>
            <person name="Sykes S."/>
            <person name="Walk T."/>
            <person name="White J."/>
            <person name="Yandava C."/>
            <person name="Haas B."/>
            <person name="Nusbaum C."/>
            <person name="Birren B."/>
        </authorList>
    </citation>
    <scope>NUCLEOTIDE SEQUENCE</scope>
    <source>
        <strain evidence="2">ATCC 64411</strain>
    </source>
</reference>
<dbReference type="EMBL" id="GL876971">
    <property type="protein sequence ID" value="KLU88316.1"/>
    <property type="molecule type" value="Genomic_DNA"/>
</dbReference>
<reference evidence="2" key="3">
    <citation type="submission" date="2011-03" db="EMBL/GenBank/DDBJ databases">
        <title>Annotation of Magnaporthe poae ATCC 64411.</title>
        <authorList>
            <person name="Ma L.-J."/>
            <person name="Dead R."/>
            <person name="Young S.K."/>
            <person name="Zeng Q."/>
            <person name="Gargeya S."/>
            <person name="Fitzgerald M."/>
            <person name="Haas B."/>
            <person name="Abouelleil A."/>
            <person name="Alvarado L."/>
            <person name="Arachchi H.M."/>
            <person name="Berlin A."/>
            <person name="Brown A."/>
            <person name="Chapman S.B."/>
            <person name="Chen Z."/>
            <person name="Dunbar C."/>
            <person name="Freedman E."/>
            <person name="Gearin G."/>
            <person name="Gellesch M."/>
            <person name="Goldberg J."/>
            <person name="Griggs A."/>
            <person name="Gujja S."/>
            <person name="Heiman D."/>
            <person name="Howarth C."/>
            <person name="Larson L."/>
            <person name="Lui A."/>
            <person name="MacDonald P.J.P."/>
            <person name="Mehta T."/>
            <person name="Montmayeur A."/>
            <person name="Murphy C."/>
            <person name="Neiman D."/>
            <person name="Pearson M."/>
            <person name="Priest M."/>
            <person name="Roberts A."/>
            <person name="Saif S."/>
            <person name="Shea T."/>
            <person name="Shenoy N."/>
            <person name="Sisk P."/>
            <person name="Stolte C."/>
            <person name="Sykes S."/>
            <person name="Yandava C."/>
            <person name="Wortman J."/>
            <person name="Nusbaum C."/>
            <person name="Birren B."/>
        </authorList>
    </citation>
    <scope>NUCLEOTIDE SEQUENCE</scope>
    <source>
        <strain evidence="2">ATCC 64411</strain>
    </source>
</reference>
<evidence type="ECO:0000313" key="2">
    <source>
        <dbReference type="EMBL" id="KLU88316.1"/>
    </source>
</evidence>
<feature type="region of interest" description="Disordered" evidence="1">
    <location>
        <begin position="32"/>
        <end position="51"/>
    </location>
</feature>
<name>A0A0C4E4B1_MAGP6</name>
<dbReference type="EMBL" id="ADBL01001766">
    <property type="status" value="NOT_ANNOTATED_CDS"/>
    <property type="molecule type" value="Genomic_DNA"/>
</dbReference>
<dbReference type="VEuPathDB" id="FungiDB:MAPG_07303"/>
<reference evidence="3" key="5">
    <citation type="submission" date="2015-06" db="UniProtKB">
        <authorList>
            <consortium name="EnsemblFungi"/>
        </authorList>
    </citation>
    <scope>IDENTIFICATION</scope>
    <source>
        <strain evidence="3">ATCC 64411</strain>
    </source>
</reference>